<dbReference type="EMBL" id="HG001750">
    <property type="protein sequence ID" value="CDF35916.1"/>
    <property type="molecule type" value="Genomic_DNA"/>
</dbReference>
<proteinExistence type="predicted"/>
<dbReference type="Proteomes" id="UP000012073">
    <property type="component" value="Unassembled WGS sequence"/>
</dbReference>
<gene>
    <name evidence="1" type="ORF">CHC_T00004043001</name>
</gene>
<dbReference type="InterPro" id="IPR006722">
    <property type="entry name" value="Sedlin"/>
</dbReference>
<dbReference type="KEGG" id="ccp:CHC_T00004043001"/>
<dbReference type="Gramene" id="CDF35916">
    <property type="protein sequence ID" value="CDF35916"/>
    <property type="gene ID" value="CHC_T00004043001"/>
</dbReference>
<dbReference type="SUPFAM" id="SSF64356">
    <property type="entry name" value="SNARE-like"/>
    <property type="match status" value="1"/>
</dbReference>
<dbReference type="OrthoDB" id="10252102at2759"/>
<dbReference type="RefSeq" id="XP_005715735.1">
    <property type="nucleotide sequence ID" value="XM_005715678.1"/>
</dbReference>
<dbReference type="CDD" id="cd14825">
    <property type="entry name" value="TRAPPC2_sedlin"/>
    <property type="match status" value="1"/>
</dbReference>
<name>R7QEN3_CHOCR</name>
<evidence type="ECO:0008006" key="3">
    <source>
        <dbReference type="Google" id="ProtNLM"/>
    </source>
</evidence>
<organism evidence="1 2">
    <name type="scientific">Chondrus crispus</name>
    <name type="common">Carrageen Irish moss</name>
    <name type="synonym">Polymorpha crispa</name>
    <dbReference type="NCBI Taxonomy" id="2769"/>
    <lineage>
        <taxon>Eukaryota</taxon>
        <taxon>Rhodophyta</taxon>
        <taxon>Florideophyceae</taxon>
        <taxon>Rhodymeniophycidae</taxon>
        <taxon>Gigartinales</taxon>
        <taxon>Gigartinaceae</taxon>
        <taxon>Chondrus</taxon>
    </lineage>
</organism>
<dbReference type="GO" id="GO:0006888">
    <property type="term" value="P:endoplasmic reticulum to Golgi vesicle-mediated transport"/>
    <property type="evidence" value="ECO:0007669"/>
    <property type="project" value="InterPro"/>
</dbReference>
<evidence type="ECO:0000313" key="2">
    <source>
        <dbReference type="Proteomes" id="UP000012073"/>
    </source>
</evidence>
<dbReference type="PANTHER" id="PTHR12403">
    <property type="entry name" value="TRAFFICKING PROTEIN PARTICLE COMPLEX SUBUNIT 2"/>
    <property type="match status" value="1"/>
</dbReference>
<accession>R7QEN3</accession>
<dbReference type="AlphaFoldDB" id="R7QEN3"/>
<dbReference type="GO" id="GO:0005737">
    <property type="term" value="C:cytoplasm"/>
    <property type="evidence" value="ECO:0007669"/>
    <property type="project" value="GOC"/>
</dbReference>
<dbReference type="PhylomeDB" id="R7QEN3"/>
<dbReference type="STRING" id="2769.R7QEN3"/>
<protein>
    <recommendedName>
        <fullName evidence="3">Trafficking protein particle complex subunit 2</fullName>
    </recommendedName>
</protein>
<dbReference type="GeneID" id="17323443"/>
<reference evidence="2" key="1">
    <citation type="journal article" date="2013" name="Proc. Natl. Acad. Sci. U.S.A.">
        <title>Genome structure and metabolic features in the red seaweed Chondrus crispus shed light on evolution of the Archaeplastida.</title>
        <authorList>
            <person name="Collen J."/>
            <person name="Porcel B."/>
            <person name="Carre W."/>
            <person name="Ball S.G."/>
            <person name="Chaparro C."/>
            <person name="Tonon T."/>
            <person name="Barbeyron T."/>
            <person name="Michel G."/>
            <person name="Noel B."/>
            <person name="Valentin K."/>
            <person name="Elias M."/>
            <person name="Artiguenave F."/>
            <person name="Arun A."/>
            <person name="Aury J.M."/>
            <person name="Barbosa-Neto J.F."/>
            <person name="Bothwell J.H."/>
            <person name="Bouget F.Y."/>
            <person name="Brillet L."/>
            <person name="Cabello-Hurtado F."/>
            <person name="Capella-Gutierrez S."/>
            <person name="Charrier B."/>
            <person name="Cladiere L."/>
            <person name="Cock J.M."/>
            <person name="Coelho S.M."/>
            <person name="Colleoni C."/>
            <person name="Czjzek M."/>
            <person name="Da Silva C."/>
            <person name="Delage L."/>
            <person name="Denoeud F."/>
            <person name="Deschamps P."/>
            <person name="Dittami S.M."/>
            <person name="Gabaldon T."/>
            <person name="Gachon C.M."/>
            <person name="Groisillier A."/>
            <person name="Herve C."/>
            <person name="Jabbari K."/>
            <person name="Katinka M."/>
            <person name="Kloareg B."/>
            <person name="Kowalczyk N."/>
            <person name="Labadie K."/>
            <person name="Leblanc C."/>
            <person name="Lopez P.J."/>
            <person name="McLachlan D.H."/>
            <person name="Meslet-Cladiere L."/>
            <person name="Moustafa A."/>
            <person name="Nehr Z."/>
            <person name="Nyvall Collen P."/>
            <person name="Panaud O."/>
            <person name="Partensky F."/>
            <person name="Poulain J."/>
            <person name="Rensing S.A."/>
            <person name="Rousvoal S."/>
            <person name="Samson G."/>
            <person name="Symeonidi A."/>
            <person name="Weissenbach J."/>
            <person name="Zambounis A."/>
            <person name="Wincker P."/>
            <person name="Boyen C."/>
        </authorList>
    </citation>
    <scope>NUCLEOTIDE SEQUENCE [LARGE SCALE GENOMIC DNA]</scope>
    <source>
        <strain evidence="2">cv. Stackhouse</strain>
    </source>
</reference>
<evidence type="ECO:0000313" key="1">
    <source>
        <dbReference type="EMBL" id="CDF35916.1"/>
    </source>
</evidence>
<dbReference type="Gene3D" id="3.30.450.70">
    <property type="match status" value="1"/>
</dbReference>
<dbReference type="InterPro" id="IPR011012">
    <property type="entry name" value="Longin-like_dom_sf"/>
</dbReference>
<sequence length="131" mass="15228">MPTLAIVSPNDRPVFEATFPQAFAGKHVVVEQLVLHSSLDMVDEKMWDTRDMYLRVVDRYHDQSISAFVTPSNYRFLLLHDTGEEDGIKHFFTDLHDLFIKATLNPLYVESEPIRSTSFHDKVMLLARKYL</sequence>
<dbReference type="Pfam" id="PF04628">
    <property type="entry name" value="Sedlin_N"/>
    <property type="match status" value="1"/>
</dbReference>
<keyword evidence="2" id="KW-1185">Reference proteome</keyword>
<dbReference type="OMA" id="RYMNQFI"/>